<accession>A0A1M7SLY9</accession>
<evidence type="ECO:0000256" key="8">
    <source>
        <dbReference type="HAMAP-Rule" id="MF_00952"/>
    </source>
</evidence>
<keyword evidence="5 8" id="KW-0799">Topoisomerase</keyword>
<evidence type="ECO:0000256" key="5">
    <source>
        <dbReference type="ARBA" id="ARBA00023029"/>
    </source>
</evidence>
<dbReference type="PROSITE" id="PS52039">
    <property type="entry name" value="TOPO_IA_2"/>
    <property type="match status" value="1"/>
</dbReference>
<dbReference type="EMBL" id="FRDJ01000004">
    <property type="protein sequence ID" value="SHN59448.1"/>
    <property type="molecule type" value="Genomic_DNA"/>
</dbReference>
<gene>
    <name evidence="8" type="primary">topA</name>
    <name evidence="12" type="ORF">SAMN02745226_01066</name>
</gene>
<dbReference type="SMART" id="SM00493">
    <property type="entry name" value="TOPRIM"/>
    <property type="match status" value="1"/>
</dbReference>
<dbReference type="Gene3D" id="1.10.290.10">
    <property type="entry name" value="Topoisomerase I, domain 4"/>
    <property type="match status" value="1"/>
</dbReference>
<feature type="site" description="Interaction with DNA" evidence="8">
    <location>
        <position position="58"/>
    </location>
</feature>
<sequence>MSDATKNKKRTKTQSSGEIENETGSGKRKVIIVESPAKAKTIEGILGKDYQVISSKGHIRDLPQKQFGVDLNSLKLDFEIIPGKESVVEQIKKTAEGKEVYLASDQDREGEAIAWHLATILGVKGKNRITFSEITPRAIQEAVKNPREIDMNKVNAQLARRVLDRIVGYKISPLLWRIIKDARSAGRVQSAALKIICEKERERYRFVPQKYYKVWIEIAELKAYLTKINGKKIKPTDVTKEIADDVLKDVKNVKLIDIEIKEVRKNPPPPFITSTLQQDAASKLGFPVSKTMKIAQELYEGIDIKNGHRAFITYMRTDSTRVSEEAQEAAEEFILNNFGKEYLGNLQPKKSSSKTKTKVQDAHECIRPVDISLTPEKAKELLDKDHYKIYELIWKRFIAFQMSSAVYKQYSYDFQSDKYIFEATIRERIFDGFEKVYTIDNEASEEHKELRIGEVYNVEPKTVESETTPPDRYSEASIVKTLEAEGIGRPSTYATIIQTLLDRKYVVKNKRTLVPTILGFVVNHYLEQRFPDIVDKNFTAEMEKQLDEVENGKKDWKEVVRTFLSEFGKDLQKAEKEFFSIDFDTDLKCEDCEGNYKLKVGKFGLYLHCPKCKTNKSLKNDIFGVIDNGKLYVLKEAQEPESTDEEGSTGEEKRKRYTKPNKAKGSKTPKTSKASKSKKTAGK</sequence>
<dbReference type="Pfam" id="PF01131">
    <property type="entry name" value="Topoisom_bac"/>
    <property type="match status" value="1"/>
</dbReference>
<dbReference type="InterPro" id="IPR023406">
    <property type="entry name" value="Topo_IA_AS"/>
</dbReference>
<dbReference type="InterPro" id="IPR013825">
    <property type="entry name" value="Topo_IA_cen_sub2"/>
</dbReference>
<dbReference type="AlphaFoldDB" id="A0A1M7SLY9"/>
<dbReference type="OrthoDB" id="9804262at2"/>
<dbReference type="PROSITE" id="PS50880">
    <property type="entry name" value="TOPRIM"/>
    <property type="match status" value="1"/>
</dbReference>
<evidence type="ECO:0000256" key="7">
    <source>
        <dbReference type="ARBA" id="ARBA00023235"/>
    </source>
</evidence>
<feature type="site" description="Interaction with DNA" evidence="8">
    <location>
        <position position="164"/>
    </location>
</feature>
<dbReference type="GO" id="GO:0003677">
    <property type="term" value="F:DNA binding"/>
    <property type="evidence" value="ECO:0007669"/>
    <property type="project" value="UniProtKB-KW"/>
</dbReference>
<comment type="subunit">
    <text evidence="8">Monomer.</text>
</comment>
<feature type="domain" description="Topo IA-type catalytic" evidence="11">
    <location>
        <begin position="150"/>
        <end position="571"/>
    </location>
</feature>
<dbReference type="Proteomes" id="UP000184207">
    <property type="component" value="Unassembled WGS sequence"/>
</dbReference>
<evidence type="ECO:0000256" key="3">
    <source>
        <dbReference type="ARBA" id="ARBA00022723"/>
    </source>
</evidence>
<feature type="site" description="Interaction with DNA" evidence="8">
    <location>
        <position position="161"/>
    </location>
</feature>
<dbReference type="GO" id="GO:0006265">
    <property type="term" value="P:DNA topological change"/>
    <property type="evidence" value="ECO:0007669"/>
    <property type="project" value="UniProtKB-UniRule"/>
</dbReference>
<feature type="active site" description="O-(5'-phospho-DNA)-tyrosine intermediate" evidence="8">
    <location>
        <position position="314"/>
    </location>
</feature>
<dbReference type="InterPro" id="IPR013826">
    <property type="entry name" value="Topo_IA_cen_sub3"/>
</dbReference>
<evidence type="ECO:0000313" key="12">
    <source>
        <dbReference type="EMBL" id="SHN59448.1"/>
    </source>
</evidence>
<feature type="site" description="Interaction with DNA" evidence="8">
    <location>
        <position position="176"/>
    </location>
</feature>
<evidence type="ECO:0000259" key="11">
    <source>
        <dbReference type="PROSITE" id="PS52039"/>
    </source>
</evidence>
<dbReference type="InterPro" id="IPR023405">
    <property type="entry name" value="Topo_IA_core_domain"/>
</dbReference>
<dbReference type="InterPro" id="IPR013497">
    <property type="entry name" value="Topo_IA_cen"/>
</dbReference>
<feature type="compositionally biased region" description="Basic residues" evidence="9">
    <location>
        <begin position="673"/>
        <end position="683"/>
    </location>
</feature>
<dbReference type="InterPro" id="IPR013824">
    <property type="entry name" value="Topo_IA_cen_sub1"/>
</dbReference>
<feature type="region of interest" description="Interaction with DNA" evidence="8">
    <location>
        <begin position="184"/>
        <end position="189"/>
    </location>
</feature>
<evidence type="ECO:0000256" key="4">
    <source>
        <dbReference type="ARBA" id="ARBA00022842"/>
    </source>
</evidence>
<dbReference type="SUPFAM" id="SSF56712">
    <property type="entry name" value="Prokaryotic type I DNA topoisomerase"/>
    <property type="match status" value="1"/>
</dbReference>
<evidence type="ECO:0000259" key="10">
    <source>
        <dbReference type="PROSITE" id="PS50880"/>
    </source>
</evidence>
<dbReference type="CDD" id="cd03363">
    <property type="entry name" value="TOPRIM_TopoIA_TopoI"/>
    <property type="match status" value="1"/>
</dbReference>
<keyword evidence="6 8" id="KW-0238">DNA-binding</keyword>
<evidence type="ECO:0000313" key="13">
    <source>
        <dbReference type="Proteomes" id="UP000184207"/>
    </source>
</evidence>
<protein>
    <recommendedName>
        <fullName evidence="8">DNA topoisomerase 1</fullName>
        <ecNumber evidence="8">5.6.2.1</ecNumber>
    </recommendedName>
    <alternativeName>
        <fullName evidence="8">DNA topoisomerase I</fullName>
    </alternativeName>
</protein>
<dbReference type="PRINTS" id="PR00417">
    <property type="entry name" value="PRTPISMRASEI"/>
</dbReference>
<proteinExistence type="inferred from homology"/>
<comment type="function">
    <text evidence="8">Releases the supercoiling and torsional tension of DNA, which is introduced during the DNA replication and transcription, by transiently cleaving and rejoining one strand of the DNA duplex. Introduces a single-strand break via transesterification at a target site in duplex DNA. The scissile phosphodiester is attacked by the catalytic tyrosine of the enzyme, resulting in the formation of a DNA-(5'-phosphotyrosyl)-enzyme intermediate and the expulsion of a 3'-OH DNA strand. The free DNA strand then undergoes passage around the unbroken strand, thus removing DNA supercoils. Finally, in the religation step, the DNA 3'-OH attacks the covalent intermediate to expel the active-site tyrosine and restore the DNA phosphodiester backbone.</text>
</comment>
<feature type="compositionally biased region" description="Polar residues" evidence="9">
    <location>
        <begin position="13"/>
        <end position="24"/>
    </location>
</feature>
<dbReference type="GO" id="GO:0003917">
    <property type="term" value="F:DNA topoisomerase type I (single strand cut, ATP-independent) activity"/>
    <property type="evidence" value="ECO:0007669"/>
    <property type="project" value="UniProtKB-UniRule"/>
</dbReference>
<evidence type="ECO:0000256" key="1">
    <source>
        <dbReference type="ARBA" id="ARBA00000213"/>
    </source>
</evidence>
<keyword evidence="3" id="KW-0479">Metal-binding</keyword>
<dbReference type="GO" id="GO:0046872">
    <property type="term" value="F:metal ion binding"/>
    <property type="evidence" value="ECO:0007669"/>
    <property type="project" value="UniProtKB-KW"/>
</dbReference>
<dbReference type="RefSeq" id="WP_072759116.1">
    <property type="nucleotide sequence ID" value="NZ_FRDJ01000004.1"/>
</dbReference>
<dbReference type="HAMAP" id="MF_00952">
    <property type="entry name" value="Topoisom_1_prok"/>
    <property type="match status" value="1"/>
</dbReference>
<dbReference type="CDD" id="cd00186">
    <property type="entry name" value="TOP1Ac"/>
    <property type="match status" value="1"/>
</dbReference>
<dbReference type="InterPro" id="IPR005733">
    <property type="entry name" value="TopoI_bac-type"/>
</dbReference>
<dbReference type="Pfam" id="PF01751">
    <property type="entry name" value="Toprim"/>
    <property type="match status" value="1"/>
</dbReference>
<reference evidence="13" key="1">
    <citation type="submission" date="2016-12" db="EMBL/GenBank/DDBJ databases">
        <authorList>
            <person name="Varghese N."/>
            <person name="Submissions S."/>
        </authorList>
    </citation>
    <scope>NUCLEOTIDE SEQUENCE [LARGE SCALE GENOMIC DNA]</scope>
    <source>
        <strain evidence="13">DSM 13020</strain>
    </source>
</reference>
<dbReference type="SMART" id="SM00437">
    <property type="entry name" value="TOP1Ac"/>
    <property type="match status" value="1"/>
</dbReference>
<dbReference type="InterPro" id="IPR003601">
    <property type="entry name" value="Topo_IA_2"/>
</dbReference>
<keyword evidence="13" id="KW-1185">Reference proteome</keyword>
<organism evidence="12 13">
    <name type="scientific">Fervidobacterium gondwanense DSM 13020</name>
    <dbReference type="NCBI Taxonomy" id="1121883"/>
    <lineage>
        <taxon>Bacteria</taxon>
        <taxon>Thermotogati</taxon>
        <taxon>Thermotogota</taxon>
        <taxon>Thermotogae</taxon>
        <taxon>Thermotogales</taxon>
        <taxon>Fervidobacteriaceae</taxon>
        <taxon>Fervidobacterium</taxon>
    </lineage>
</organism>
<dbReference type="Gene3D" id="2.70.20.10">
    <property type="entry name" value="Topoisomerase I, domain 3"/>
    <property type="match status" value="1"/>
</dbReference>
<dbReference type="InterPro" id="IPR003602">
    <property type="entry name" value="Topo_IA_DNA-bd_dom"/>
</dbReference>
<dbReference type="InterPro" id="IPR034149">
    <property type="entry name" value="TOPRIM_TopoI"/>
</dbReference>
<dbReference type="SMART" id="SM00436">
    <property type="entry name" value="TOP1Bc"/>
    <property type="match status" value="1"/>
</dbReference>
<evidence type="ECO:0000256" key="9">
    <source>
        <dbReference type="SAM" id="MobiDB-lite"/>
    </source>
</evidence>
<dbReference type="PANTHER" id="PTHR42785:SF1">
    <property type="entry name" value="DNA TOPOISOMERASE"/>
    <property type="match status" value="1"/>
</dbReference>
<dbReference type="Gene3D" id="1.10.460.10">
    <property type="entry name" value="Topoisomerase I, domain 2"/>
    <property type="match status" value="1"/>
</dbReference>
<feature type="site" description="Interaction with DNA" evidence="8">
    <location>
        <position position="316"/>
    </location>
</feature>
<feature type="region of interest" description="Disordered" evidence="9">
    <location>
        <begin position="1"/>
        <end position="25"/>
    </location>
</feature>
<evidence type="ECO:0000256" key="6">
    <source>
        <dbReference type="ARBA" id="ARBA00023125"/>
    </source>
</evidence>
<feature type="site" description="Interaction with DNA" evidence="8">
    <location>
        <position position="169"/>
    </location>
</feature>
<dbReference type="PROSITE" id="PS00396">
    <property type="entry name" value="TOPO_IA_1"/>
    <property type="match status" value="1"/>
</dbReference>
<keyword evidence="4" id="KW-0460">Magnesium</keyword>
<dbReference type="InterPro" id="IPR028612">
    <property type="entry name" value="Topoisom_1_IA"/>
</dbReference>
<dbReference type="InterPro" id="IPR000380">
    <property type="entry name" value="Topo_IA"/>
</dbReference>
<dbReference type="Gene3D" id="3.40.50.140">
    <property type="match status" value="1"/>
</dbReference>
<dbReference type="InterPro" id="IPR006171">
    <property type="entry name" value="TOPRIM_dom"/>
</dbReference>
<comment type="catalytic activity">
    <reaction evidence="1 8">
        <text>ATP-independent breakage of single-stranded DNA, followed by passage and rejoining.</text>
        <dbReference type="EC" id="5.6.2.1"/>
    </reaction>
</comment>
<feature type="compositionally biased region" description="Acidic residues" evidence="9">
    <location>
        <begin position="639"/>
        <end position="649"/>
    </location>
</feature>
<dbReference type="PANTHER" id="PTHR42785">
    <property type="entry name" value="DNA TOPOISOMERASE, TYPE IA, CORE"/>
    <property type="match status" value="1"/>
</dbReference>
<dbReference type="EC" id="5.6.2.1" evidence="8"/>
<dbReference type="STRING" id="1121883.SAMN02745226_01066"/>
<comment type="similarity">
    <text evidence="2 8">Belongs to the type IA topoisomerase family.</text>
</comment>
<feature type="compositionally biased region" description="Basic residues" evidence="9">
    <location>
        <begin position="655"/>
        <end position="667"/>
    </location>
</feature>
<name>A0A1M7SLY9_FERGO</name>
<keyword evidence="7 8" id="KW-0413">Isomerase</keyword>
<feature type="site" description="Interaction with DNA" evidence="8">
    <location>
        <position position="503"/>
    </location>
</feature>
<feature type="domain" description="Toprim" evidence="10">
    <location>
        <begin position="28"/>
        <end position="136"/>
    </location>
</feature>
<feature type="site" description="Interaction with DNA" evidence="8">
    <location>
        <position position="160"/>
    </location>
</feature>
<evidence type="ECO:0000256" key="2">
    <source>
        <dbReference type="ARBA" id="ARBA00009446"/>
    </source>
</evidence>
<dbReference type="NCBIfam" id="TIGR01051">
    <property type="entry name" value="topA_bact"/>
    <property type="match status" value="1"/>
</dbReference>
<feature type="region of interest" description="Disordered" evidence="9">
    <location>
        <begin position="636"/>
        <end position="683"/>
    </location>
</feature>